<sequence length="231" mass="25993">MDRPFPQKSLLPKGSSSWVRYWGAPLMAMMLVSTTGCIHSILATGIYLWQGGNVVPAQCDALDEQRVIVVCRPPASNEYRHAGAARNIGKRISSLLGEHVKGIDMVSPREVDNWVDEQDWENFKDLGNAVKATRIVYVELDNFDLYKGTTLYQGNAEVHVTVYDMENRGKEVWSRNIGQVLFPRNSGIPSADKPVQEFERQFVEVVSTQTASLFYKHDPNVDFAMDAIANR</sequence>
<keyword evidence="1" id="KW-0472">Membrane</keyword>
<dbReference type="OrthoDB" id="259392at2"/>
<evidence type="ECO:0000313" key="2">
    <source>
        <dbReference type="EMBL" id="TWU23815.1"/>
    </source>
</evidence>
<accession>A0A5C6CIA2</accession>
<feature type="transmembrane region" description="Helical" evidence="1">
    <location>
        <begin position="21"/>
        <end position="49"/>
    </location>
</feature>
<protein>
    <submittedName>
        <fullName evidence="2">Uncharacterized protein</fullName>
    </submittedName>
</protein>
<keyword evidence="3" id="KW-1185">Reference proteome</keyword>
<keyword evidence="1" id="KW-0812">Transmembrane</keyword>
<evidence type="ECO:0000313" key="3">
    <source>
        <dbReference type="Proteomes" id="UP000318437"/>
    </source>
</evidence>
<evidence type="ECO:0000256" key="1">
    <source>
        <dbReference type="SAM" id="Phobius"/>
    </source>
</evidence>
<dbReference type="RefSeq" id="WP_146452291.1">
    <property type="nucleotide sequence ID" value="NZ_SJPS01000006.1"/>
</dbReference>
<gene>
    <name evidence="2" type="ORF">Pla144_39910</name>
</gene>
<reference evidence="2 3" key="1">
    <citation type="submission" date="2019-02" db="EMBL/GenBank/DDBJ databases">
        <title>Deep-cultivation of Planctomycetes and their phenomic and genomic characterization uncovers novel biology.</title>
        <authorList>
            <person name="Wiegand S."/>
            <person name="Jogler M."/>
            <person name="Boedeker C."/>
            <person name="Pinto D."/>
            <person name="Vollmers J."/>
            <person name="Rivas-Marin E."/>
            <person name="Kohn T."/>
            <person name="Peeters S.H."/>
            <person name="Heuer A."/>
            <person name="Rast P."/>
            <person name="Oberbeckmann S."/>
            <person name="Bunk B."/>
            <person name="Jeske O."/>
            <person name="Meyerdierks A."/>
            <person name="Storesund J.E."/>
            <person name="Kallscheuer N."/>
            <person name="Luecker S."/>
            <person name="Lage O.M."/>
            <person name="Pohl T."/>
            <person name="Merkel B.J."/>
            <person name="Hornburger P."/>
            <person name="Mueller R.-W."/>
            <person name="Bruemmer F."/>
            <person name="Labrenz M."/>
            <person name="Spormann A.M."/>
            <person name="Op Den Camp H."/>
            <person name="Overmann J."/>
            <person name="Amann R."/>
            <person name="Jetten M.S.M."/>
            <person name="Mascher T."/>
            <person name="Medema M.H."/>
            <person name="Devos D.P."/>
            <person name="Kaster A.-K."/>
            <person name="Ovreas L."/>
            <person name="Rohde M."/>
            <person name="Galperin M.Y."/>
            <person name="Jogler C."/>
        </authorList>
    </citation>
    <scope>NUCLEOTIDE SEQUENCE [LARGE SCALE GENOMIC DNA]</scope>
    <source>
        <strain evidence="2 3">Pla144</strain>
    </source>
</reference>
<proteinExistence type="predicted"/>
<dbReference type="EMBL" id="SJPS01000006">
    <property type="protein sequence ID" value="TWU23815.1"/>
    <property type="molecule type" value="Genomic_DNA"/>
</dbReference>
<keyword evidence="1" id="KW-1133">Transmembrane helix</keyword>
<dbReference type="AlphaFoldDB" id="A0A5C6CIA2"/>
<name>A0A5C6CIA2_9BACT</name>
<comment type="caution">
    <text evidence="2">The sequence shown here is derived from an EMBL/GenBank/DDBJ whole genome shotgun (WGS) entry which is preliminary data.</text>
</comment>
<dbReference type="Proteomes" id="UP000318437">
    <property type="component" value="Unassembled WGS sequence"/>
</dbReference>
<organism evidence="2 3">
    <name type="scientific">Bythopirellula polymerisocia</name>
    <dbReference type="NCBI Taxonomy" id="2528003"/>
    <lineage>
        <taxon>Bacteria</taxon>
        <taxon>Pseudomonadati</taxon>
        <taxon>Planctomycetota</taxon>
        <taxon>Planctomycetia</taxon>
        <taxon>Pirellulales</taxon>
        <taxon>Lacipirellulaceae</taxon>
        <taxon>Bythopirellula</taxon>
    </lineage>
</organism>